<proteinExistence type="predicted"/>
<evidence type="ECO:0000313" key="1">
    <source>
        <dbReference type="EMBL" id="CAD0196519.1"/>
    </source>
</evidence>
<dbReference type="EMBL" id="LR824008">
    <property type="protein sequence ID" value="CAD0196519.1"/>
    <property type="molecule type" value="Genomic_DNA"/>
</dbReference>
<dbReference type="Proteomes" id="UP001154114">
    <property type="component" value="Chromosome 5"/>
</dbReference>
<organism evidence="1 2">
    <name type="scientific">Chrysodeixis includens</name>
    <name type="common">Soybean looper</name>
    <name type="synonym">Pseudoplusia includens</name>
    <dbReference type="NCBI Taxonomy" id="689277"/>
    <lineage>
        <taxon>Eukaryota</taxon>
        <taxon>Metazoa</taxon>
        <taxon>Ecdysozoa</taxon>
        <taxon>Arthropoda</taxon>
        <taxon>Hexapoda</taxon>
        <taxon>Insecta</taxon>
        <taxon>Pterygota</taxon>
        <taxon>Neoptera</taxon>
        <taxon>Endopterygota</taxon>
        <taxon>Lepidoptera</taxon>
        <taxon>Glossata</taxon>
        <taxon>Ditrysia</taxon>
        <taxon>Noctuoidea</taxon>
        <taxon>Noctuidae</taxon>
        <taxon>Plusiinae</taxon>
        <taxon>Chrysodeixis</taxon>
    </lineage>
</organism>
<accession>A0A9N8PZW5</accession>
<reference evidence="1" key="1">
    <citation type="submission" date="2021-12" db="EMBL/GenBank/DDBJ databases">
        <authorList>
            <person name="King R."/>
        </authorList>
    </citation>
    <scope>NUCLEOTIDE SEQUENCE</scope>
</reference>
<sequence>MLVLSLGISVDVIWMFANTPTIQGLNSLLFKKSSYDSPCTNGFNLAKCRVSKLALSKNIPCLKLIIYLTVTRYTDPVYVIFFIPSFVDRIDISTQNMILLFVNL</sequence>
<protein>
    <submittedName>
        <fullName evidence="1">Uncharacterized protein</fullName>
    </submittedName>
</protein>
<keyword evidence="2" id="KW-1185">Reference proteome</keyword>
<dbReference type="AlphaFoldDB" id="A0A9N8PZW5"/>
<gene>
    <name evidence="1" type="ORF">CINC_LOCUS10809</name>
</gene>
<evidence type="ECO:0000313" key="2">
    <source>
        <dbReference type="Proteomes" id="UP001154114"/>
    </source>
</evidence>
<name>A0A9N8PZW5_CHRIL</name>